<evidence type="ECO:0000313" key="2">
    <source>
        <dbReference type="Proteomes" id="UP000199202"/>
    </source>
</evidence>
<name>A0A1G9LS88_9ACTN</name>
<dbReference type="AlphaFoldDB" id="A0A1G9LS88"/>
<dbReference type="Proteomes" id="UP000199202">
    <property type="component" value="Unassembled WGS sequence"/>
</dbReference>
<protein>
    <recommendedName>
        <fullName evidence="3">HNH endonuclease</fullName>
    </recommendedName>
</protein>
<keyword evidence="2" id="KW-1185">Reference proteome</keyword>
<dbReference type="OrthoDB" id="5379188at2"/>
<gene>
    <name evidence="1" type="ORF">SAMN05421869_12899</name>
</gene>
<evidence type="ECO:0000313" key="1">
    <source>
        <dbReference type="EMBL" id="SDL64808.1"/>
    </source>
</evidence>
<dbReference type="EMBL" id="FNDJ01000028">
    <property type="protein sequence ID" value="SDL64808.1"/>
    <property type="molecule type" value="Genomic_DNA"/>
</dbReference>
<dbReference type="STRING" id="633440.SAMN05421869_12899"/>
<sequence>MKNKLVTGQTDGKPPVKRLSPTKETLRWLFSFSGNECAFPDCTSRLINPDGTFIAQVCHIEAAERGGERFNEQMSNEDRRAASNLMLMCHEHHVVTNDVQKYTVEVLRAMKDAHEAPFRDGLQDMLARVVDWTETTTVTPARTLRAYLAYHGWDDDDDPESREGNVAVVAEFAETIRGLSRPAREMLVILLQRGRELSGQLGFGATYGVLLQEIVDATGLTWEEMISRVGQLVTRNLAKIEDEDWDFHDFVGPYVTTRQYPDLHWDDILTFCQANDVPLKGIFVNLRFDLLDDPTSTGEDQTVPI</sequence>
<accession>A0A1G9LS88</accession>
<proteinExistence type="predicted"/>
<evidence type="ECO:0008006" key="3">
    <source>
        <dbReference type="Google" id="ProtNLM"/>
    </source>
</evidence>
<dbReference type="RefSeq" id="WP_143044119.1">
    <property type="nucleotide sequence ID" value="NZ_FNDJ01000028.1"/>
</dbReference>
<reference evidence="1 2" key="1">
    <citation type="submission" date="2016-10" db="EMBL/GenBank/DDBJ databases">
        <authorList>
            <person name="de Groot N.N."/>
        </authorList>
    </citation>
    <scope>NUCLEOTIDE SEQUENCE [LARGE SCALE GENOMIC DNA]</scope>
    <source>
        <strain evidence="1 2">CGMCC 4.6533</strain>
    </source>
</reference>
<organism evidence="1 2">
    <name type="scientific">Nonomuraea jiangxiensis</name>
    <dbReference type="NCBI Taxonomy" id="633440"/>
    <lineage>
        <taxon>Bacteria</taxon>
        <taxon>Bacillati</taxon>
        <taxon>Actinomycetota</taxon>
        <taxon>Actinomycetes</taxon>
        <taxon>Streptosporangiales</taxon>
        <taxon>Streptosporangiaceae</taxon>
        <taxon>Nonomuraea</taxon>
    </lineage>
</organism>